<dbReference type="Gene3D" id="3.40.50.1820">
    <property type="entry name" value="alpha/beta hydrolase"/>
    <property type="match status" value="1"/>
</dbReference>
<dbReference type="PIRSF" id="PIRSF016521">
    <property type="entry name" value="Acyl-CoA_hydro"/>
    <property type="match status" value="1"/>
</dbReference>
<dbReference type="InterPro" id="IPR006862">
    <property type="entry name" value="Thio_Ohase/aa_AcTrfase"/>
</dbReference>
<sequence length="430" mass="45312">MTDASFDVTPRRPAFTERVELRLSGVDPGARVELSARMPDRSGVLESSATFEADGDGVVDLAEHAPVDDAYDGADAMGLFRTLSMTTERDLAAPDEAVTSLVVDVTARVDGEPVAETTVERVLAPEGVTASVVDDRGVVGRFLEPAGDGPHPGVLVLAGGGGDPPWKVGPLLASEGYAVLALSYFGPEVDGRPDALDGIRIEYFERALDWLSNRSSVRAAPFGVVGWSRGANAGLLLAAQNAEIGAVVAYAPSSVVFQGIPDGWGSVGTPWTRGGVDVPFVPYSFGKRFVPGALGRFVKRDELELRPIYERSIEQADDDVVADARIPVERVAGPVLLVSGTDDALWPSSRFCDELDARLDAHDHAYAHEHHSTDGAGHVVPVPYDATRTDVGDIVPGLSLAGGGSVDANARAARSAWPLALAYLDRGLDP</sequence>
<dbReference type="RefSeq" id="WP_336348347.1">
    <property type="nucleotide sequence ID" value="NZ_JAZAQL010000001.1"/>
</dbReference>
<organism evidence="5 6">
    <name type="scientific">Halorubellus litoreus</name>
    <dbReference type="NCBI Taxonomy" id="755308"/>
    <lineage>
        <taxon>Archaea</taxon>
        <taxon>Methanobacteriati</taxon>
        <taxon>Methanobacteriota</taxon>
        <taxon>Stenosarchaea group</taxon>
        <taxon>Halobacteria</taxon>
        <taxon>Halobacteriales</taxon>
        <taxon>Halorubellaceae</taxon>
        <taxon>Halorubellus</taxon>
    </lineage>
</organism>
<name>A0ABD5VCP4_9EURY</name>
<comment type="caution">
    <text evidence="5">The sequence shown here is derived from an EMBL/GenBank/DDBJ whole genome shotgun (WGS) entry which is preliminary data.</text>
</comment>
<proteinExistence type="inferred from homology"/>
<dbReference type="PANTHER" id="PTHR10824:SF4">
    <property type="entry name" value="ACYL-COENZYME A THIOESTERASE 1-LIKE"/>
    <property type="match status" value="1"/>
</dbReference>
<keyword evidence="6" id="KW-1185">Reference proteome</keyword>
<dbReference type="InterPro" id="IPR029058">
    <property type="entry name" value="AB_hydrolase_fold"/>
</dbReference>
<dbReference type="InterPro" id="IPR042490">
    <property type="entry name" value="Thio_Ohase/BAAT_N"/>
</dbReference>
<evidence type="ECO:0000259" key="4">
    <source>
        <dbReference type="Pfam" id="PF08840"/>
    </source>
</evidence>
<protein>
    <submittedName>
        <fullName evidence="5">Acyl-CoA thioesterase/bile acid-CoA:amino acid N-acyltransferase family protein</fullName>
    </submittedName>
</protein>
<dbReference type="EMBL" id="JBHSXN010000001">
    <property type="protein sequence ID" value="MFC6951309.1"/>
    <property type="molecule type" value="Genomic_DNA"/>
</dbReference>
<feature type="active site" description="Charge relay system" evidence="2">
    <location>
        <position position="378"/>
    </location>
</feature>
<dbReference type="SUPFAM" id="SSF53474">
    <property type="entry name" value="alpha/beta-Hydrolases"/>
    <property type="match status" value="1"/>
</dbReference>
<evidence type="ECO:0000256" key="1">
    <source>
        <dbReference type="ARBA" id="ARBA00006538"/>
    </source>
</evidence>
<dbReference type="AlphaFoldDB" id="A0ABD5VCP4"/>
<comment type="similarity">
    <text evidence="1">Belongs to the C/M/P thioester hydrolase family.</text>
</comment>
<dbReference type="Proteomes" id="UP001596395">
    <property type="component" value="Unassembled WGS sequence"/>
</dbReference>
<feature type="domain" description="BAAT/Acyl-CoA thioester hydrolase C-terminal" evidence="4">
    <location>
        <begin position="199"/>
        <end position="428"/>
    </location>
</feature>
<dbReference type="Gene3D" id="2.60.40.2240">
    <property type="entry name" value="Acyl-CoA thioester hydrolase/BAAT N-terminal domain"/>
    <property type="match status" value="1"/>
</dbReference>
<dbReference type="Pfam" id="PF08840">
    <property type="entry name" value="BAAT_C"/>
    <property type="match status" value="1"/>
</dbReference>
<dbReference type="Pfam" id="PF04775">
    <property type="entry name" value="Bile_Hydr_Trans"/>
    <property type="match status" value="1"/>
</dbReference>
<reference evidence="5 6" key="1">
    <citation type="journal article" date="2019" name="Int. J. Syst. Evol. Microbiol.">
        <title>The Global Catalogue of Microorganisms (GCM) 10K type strain sequencing project: providing services to taxonomists for standard genome sequencing and annotation.</title>
        <authorList>
            <consortium name="The Broad Institute Genomics Platform"/>
            <consortium name="The Broad Institute Genome Sequencing Center for Infectious Disease"/>
            <person name="Wu L."/>
            <person name="Ma J."/>
        </authorList>
    </citation>
    <scope>NUCLEOTIDE SEQUENCE [LARGE SCALE GENOMIC DNA]</scope>
    <source>
        <strain evidence="5 6">GX26</strain>
    </source>
</reference>
<evidence type="ECO:0000313" key="6">
    <source>
        <dbReference type="Proteomes" id="UP001596395"/>
    </source>
</evidence>
<dbReference type="InterPro" id="IPR014940">
    <property type="entry name" value="BAAT_C"/>
</dbReference>
<feature type="domain" description="Acyl-CoA thioester hydrolase/bile acid-CoA amino acid N-acetyltransferase" evidence="3">
    <location>
        <begin position="17"/>
        <end position="133"/>
    </location>
</feature>
<dbReference type="InterPro" id="IPR016662">
    <property type="entry name" value="Acyl-CoA_thioEstase_long-chain"/>
</dbReference>
<dbReference type="PANTHER" id="PTHR10824">
    <property type="entry name" value="ACYL-COENZYME A THIOESTERASE-RELATED"/>
    <property type="match status" value="1"/>
</dbReference>
<gene>
    <name evidence="5" type="ORF">ACFQGB_00405</name>
</gene>
<feature type="active site" description="Charge relay system" evidence="2">
    <location>
        <position position="228"/>
    </location>
</feature>
<evidence type="ECO:0000313" key="5">
    <source>
        <dbReference type="EMBL" id="MFC6951309.1"/>
    </source>
</evidence>
<evidence type="ECO:0000259" key="3">
    <source>
        <dbReference type="Pfam" id="PF04775"/>
    </source>
</evidence>
<evidence type="ECO:0000256" key="2">
    <source>
        <dbReference type="PIRSR" id="PIRSR016521-1"/>
    </source>
</evidence>
<feature type="active site" description="Charge relay system" evidence="2">
    <location>
        <position position="343"/>
    </location>
</feature>
<accession>A0ABD5VCP4</accession>